<organism evidence="1 2">
    <name type="scientific">Clostridium phage CPQ3</name>
    <dbReference type="NCBI Taxonomy" id="2863149"/>
    <lineage>
        <taxon>Viruses</taxon>
        <taxon>Duplodnaviria</taxon>
        <taxon>Heunggongvirae</taxon>
        <taxon>Uroviricota</taxon>
        <taxon>Caudoviricetes</taxon>
        <taxon>Guelinviridae</taxon>
        <taxon>Brucesealvirus</taxon>
        <taxon>Brucesealvirus cpq3</taxon>
    </lineage>
</organism>
<protein>
    <submittedName>
        <fullName evidence="1">Uncharacterized protein</fullName>
    </submittedName>
</protein>
<keyword evidence="2" id="KW-1185">Reference proteome</keyword>
<evidence type="ECO:0000313" key="1">
    <source>
        <dbReference type="EMBL" id="QYC53092.1"/>
    </source>
</evidence>
<proteinExistence type="predicted"/>
<name>A0A9Q7BL90_9CAUD</name>
<sequence>MSHFDQNYKIVKKEEEELYFKVYAMYVDNRIIENATCVLLDKDSIIKEVKPIDIDEDGVFFMLGKDIPKGEYIYYIVGHVEGVDKILMDRREVVII</sequence>
<reference evidence="1" key="1">
    <citation type="submission" date="2021-06" db="EMBL/GenBank/DDBJ databases">
        <authorList>
            <person name="Noor Mohammadi T."/>
            <person name="Li Y."/>
            <person name="Shen C."/>
            <person name="Masuda Y."/>
            <person name="Honjoh K.-I."/>
            <person name="Miyamoto T."/>
        </authorList>
    </citation>
    <scope>NUCLEOTIDE SEQUENCE</scope>
</reference>
<dbReference type="Proteomes" id="UP001144712">
    <property type="component" value="Segment"/>
</dbReference>
<evidence type="ECO:0000313" key="2">
    <source>
        <dbReference type="Proteomes" id="UP001144712"/>
    </source>
</evidence>
<dbReference type="EMBL" id="MZ401005">
    <property type="protein sequence ID" value="QYC53092.1"/>
    <property type="molecule type" value="Genomic_DNA"/>
</dbReference>
<accession>A0A9Q7BL90</accession>